<feature type="region of interest" description="Disordered" evidence="9">
    <location>
        <begin position="345"/>
        <end position="392"/>
    </location>
</feature>
<evidence type="ECO:0000256" key="8">
    <source>
        <dbReference type="ARBA" id="ARBA00023242"/>
    </source>
</evidence>
<evidence type="ECO:0000256" key="7">
    <source>
        <dbReference type="ARBA" id="ARBA00023163"/>
    </source>
</evidence>
<dbReference type="OrthoDB" id="2527864at2759"/>
<evidence type="ECO:0000256" key="2">
    <source>
        <dbReference type="ARBA" id="ARBA00010857"/>
    </source>
</evidence>
<evidence type="ECO:0000256" key="6">
    <source>
        <dbReference type="ARBA" id="ARBA00023015"/>
    </source>
</evidence>
<feature type="compositionally biased region" description="Low complexity" evidence="9">
    <location>
        <begin position="352"/>
        <end position="369"/>
    </location>
</feature>
<dbReference type="InterPro" id="IPR036915">
    <property type="entry name" value="Cyclin-like_sf"/>
</dbReference>
<evidence type="ECO:0000256" key="3">
    <source>
        <dbReference type="ARBA" id="ARBA00022723"/>
    </source>
</evidence>
<sequence>MRADRCGECGDEFVWDSDAGSAVCLACGTLQDPSQVVLDAHIEPADNDKDRYGLPFEPRSTLKAFRNSNGWDLAGQGKHASAERNKFAMRQYTVALASRIGHSSLSTRALYLFELAMQKGAFRYGRKARLVAGACLAIALREGQKGETISDIAYFLDETPVALARVFTSVITLLDVQLTSVDPSWHFPVLQRQLIALLAEHPPVLPQILIKILKSIHLPSALRTASSLSDLVSRSGLLTNVPSPPTACAIYTLALEGEALTSLPHCGKLAQALGRRFGVSKDVVMRRYKTIYEQVERWARNVPWLADCESPDGNKTKAAKRVVVARCLKDAVQFHERVWRLKLEAPEPPSVPDNVDSVSSPEISSNSEVDLQRDDEELLSQPSQSRKRRKTRHIDDVSQFLLSPLHAGSSIRPGLAESSLEIASHLLASDMPCLNKPPTRLQLLATEKSPEEITDEELFDEGELDGFLRSPEERDILLLTCNWSQEKGSDNGEKRPDRAPTSAHERRCTSRMNVEAFNRLMNEPDEASLVEAMHNDDDDDDDDDDSIFNSLAEQIMSSGDQSQIMCYEDNSSGTDENNRLSSPLIDVDDGEVVGLWRPLSPGV</sequence>
<dbReference type="GO" id="GO:0008270">
    <property type="term" value="F:zinc ion binding"/>
    <property type="evidence" value="ECO:0007669"/>
    <property type="project" value="UniProtKB-KW"/>
</dbReference>
<feature type="region of interest" description="Disordered" evidence="9">
    <location>
        <begin position="485"/>
        <end position="507"/>
    </location>
</feature>
<dbReference type="GO" id="GO:0000126">
    <property type="term" value="C:transcription factor TFIIIB complex"/>
    <property type="evidence" value="ECO:0007669"/>
    <property type="project" value="TreeGrafter"/>
</dbReference>
<organism evidence="10 11">
    <name type="scientific">Phellinidium pouzarii</name>
    <dbReference type="NCBI Taxonomy" id="167371"/>
    <lineage>
        <taxon>Eukaryota</taxon>
        <taxon>Fungi</taxon>
        <taxon>Dikarya</taxon>
        <taxon>Basidiomycota</taxon>
        <taxon>Agaricomycotina</taxon>
        <taxon>Agaricomycetes</taxon>
        <taxon>Hymenochaetales</taxon>
        <taxon>Hymenochaetaceae</taxon>
        <taxon>Phellinidium</taxon>
    </lineage>
</organism>
<evidence type="ECO:0000313" key="11">
    <source>
        <dbReference type="Proteomes" id="UP000308199"/>
    </source>
</evidence>
<dbReference type="PANTHER" id="PTHR11618:SF4">
    <property type="entry name" value="TRANSCRIPTION FACTOR IIIB 90 KDA SUBUNIT"/>
    <property type="match status" value="1"/>
</dbReference>
<evidence type="ECO:0000256" key="4">
    <source>
        <dbReference type="ARBA" id="ARBA00022771"/>
    </source>
</evidence>
<comment type="caution">
    <text evidence="10">The sequence shown here is derived from an EMBL/GenBank/DDBJ whole genome shotgun (WGS) entry which is preliminary data.</text>
</comment>
<dbReference type="GO" id="GO:0070897">
    <property type="term" value="P:transcription preinitiation complex assembly"/>
    <property type="evidence" value="ECO:0007669"/>
    <property type="project" value="InterPro"/>
</dbReference>
<dbReference type="InterPro" id="IPR000812">
    <property type="entry name" value="TFIIB"/>
</dbReference>
<name>A0A4S4LCG6_9AGAM</name>
<keyword evidence="4" id="KW-0863">Zinc-finger</keyword>
<feature type="compositionally biased region" description="Basic and acidic residues" evidence="9">
    <location>
        <begin position="487"/>
        <end position="507"/>
    </location>
</feature>
<keyword evidence="8" id="KW-0539">Nucleus</keyword>
<dbReference type="AlphaFoldDB" id="A0A4S4LCG6"/>
<dbReference type="Gene3D" id="1.10.472.170">
    <property type="match status" value="1"/>
</dbReference>
<evidence type="ECO:0000256" key="9">
    <source>
        <dbReference type="SAM" id="MobiDB-lite"/>
    </source>
</evidence>
<dbReference type="GO" id="GO:0005634">
    <property type="term" value="C:nucleus"/>
    <property type="evidence" value="ECO:0007669"/>
    <property type="project" value="UniProtKB-SubCell"/>
</dbReference>
<evidence type="ECO:0000256" key="1">
    <source>
        <dbReference type="ARBA" id="ARBA00004123"/>
    </source>
</evidence>
<dbReference type="GO" id="GO:0001006">
    <property type="term" value="F:RNA polymerase III type 3 promoter sequence-specific DNA binding"/>
    <property type="evidence" value="ECO:0007669"/>
    <property type="project" value="TreeGrafter"/>
</dbReference>
<dbReference type="PANTHER" id="PTHR11618">
    <property type="entry name" value="TRANSCRIPTION INITIATION FACTOR IIB-RELATED"/>
    <property type="match status" value="1"/>
</dbReference>
<dbReference type="GO" id="GO:0097550">
    <property type="term" value="C:transcription preinitiation complex"/>
    <property type="evidence" value="ECO:0007669"/>
    <property type="project" value="TreeGrafter"/>
</dbReference>
<evidence type="ECO:0000313" key="10">
    <source>
        <dbReference type="EMBL" id="THH09359.1"/>
    </source>
</evidence>
<dbReference type="GO" id="GO:0000995">
    <property type="term" value="F:RNA polymerase III general transcription initiation factor activity"/>
    <property type="evidence" value="ECO:0007669"/>
    <property type="project" value="TreeGrafter"/>
</dbReference>
<evidence type="ECO:0000256" key="5">
    <source>
        <dbReference type="ARBA" id="ARBA00022833"/>
    </source>
</evidence>
<gene>
    <name evidence="10" type="ORF">EW145_g2062</name>
</gene>
<dbReference type="SUPFAM" id="SSF47954">
    <property type="entry name" value="Cyclin-like"/>
    <property type="match status" value="1"/>
</dbReference>
<dbReference type="Proteomes" id="UP000308199">
    <property type="component" value="Unassembled WGS sequence"/>
</dbReference>
<keyword evidence="11" id="KW-1185">Reference proteome</keyword>
<reference evidence="10 11" key="1">
    <citation type="submission" date="2019-02" db="EMBL/GenBank/DDBJ databases">
        <title>Genome sequencing of the rare red list fungi Phellinidium pouzarii.</title>
        <authorList>
            <person name="Buettner E."/>
            <person name="Kellner H."/>
        </authorList>
    </citation>
    <scope>NUCLEOTIDE SEQUENCE [LARGE SCALE GENOMIC DNA]</scope>
    <source>
        <strain evidence="10 11">DSM 108285</strain>
    </source>
</reference>
<keyword evidence="5" id="KW-0862">Zinc</keyword>
<comment type="subcellular location">
    <subcellularLocation>
        <location evidence="1">Nucleus</location>
    </subcellularLocation>
</comment>
<dbReference type="EMBL" id="SGPK01000066">
    <property type="protein sequence ID" value="THH09359.1"/>
    <property type="molecule type" value="Genomic_DNA"/>
</dbReference>
<dbReference type="CDD" id="cd00043">
    <property type="entry name" value="CYCLIN_SF"/>
    <property type="match status" value="1"/>
</dbReference>
<keyword evidence="6" id="KW-0805">Transcription regulation</keyword>
<proteinExistence type="inferred from homology"/>
<accession>A0A4S4LCG6</accession>
<comment type="similarity">
    <text evidence="2">Belongs to the TFIIB family.</text>
</comment>
<keyword evidence="7" id="KW-0804">Transcription</keyword>
<evidence type="ECO:0008006" key="12">
    <source>
        <dbReference type="Google" id="ProtNLM"/>
    </source>
</evidence>
<keyword evidence="3" id="KW-0479">Metal-binding</keyword>
<protein>
    <recommendedName>
        <fullName evidence="12">TFIIB-type domain-containing protein</fullName>
    </recommendedName>
</protein>